<accession>A0A9D1XZB5</accession>
<keyword evidence="1" id="KW-0472">Membrane</keyword>
<reference evidence="2" key="2">
    <citation type="submission" date="2021-04" db="EMBL/GenBank/DDBJ databases">
        <authorList>
            <person name="Gilroy R."/>
        </authorList>
    </citation>
    <scope>NUCLEOTIDE SEQUENCE</scope>
    <source>
        <strain evidence="2">ChiHecec2B26-7398</strain>
    </source>
</reference>
<comment type="caution">
    <text evidence="2">The sequence shown here is derived from an EMBL/GenBank/DDBJ whole genome shotgun (WGS) entry which is preliminary data.</text>
</comment>
<keyword evidence="1" id="KW-0812">Transmembrane</keyword>
<evidence type="ECO:0000313" key="2">
    <source>
        <dbReference type="EMBL" id="HIX94169.1"/>
    </source>
</evidence>
<dbReference type="AlphaFoldDB" id="A0A9D1XZB5"/>
<sequence>MEQWEGQNLYMGSLSNKKCRLLLSIVLGVAVMLLLGGCNPDRNKPYNFLNSVWVCEEAHACIAVTERESRAYSYGEIERDGTTVPITIVYFNGLQGALLDFSKAYSYLFQTTDWYGPKGAFQQDGELFYQFSQGGGILFFR</sequence>
<reference evidence="2" key="1">
    <citation type="journal article" date="2021" name="PeerJ">
        <title>Extensive microbial diversity within the chicken gut microbiome revealed by metagenomics and culture.</title>
        <authorList>
            <person name="Gilroy R."/>
            <person name="Ravi A."/>
            <person name="Getino M."/>
            <person name="Pursley I."/>
            <person name="Horton D.L."/>
            <person name="Alikhan N.F."/>
            <person name="Baker D."/>
            <person name="Gharbi K."/>
            <person name="Hall N."/>
            <person name="Watson M."/>
            <person name="Adriaenssens E.M."/>
            <person name="Foster-Nyarko E."/>
            <person name="Jarju S."/>
            <person name="Secka A."/>
            <person name="Antonio M."/>
            <person name="Oren A."/>
            <person name="Chaudhuri R.R."/>
            <person name="La Ragione R."/>
            <person name="Hildebrand F."/>
            <person name="Pallen M.J."/>
        </authorList>
    </citation>
    <scope>NUCLEOTIDE SEQUENCE</scope>
    <source>
        <strain evidence="2">ChiHecec2B26-7398</strain>
    </source>
</reference>
<feature type="transmembrane region" description="Helical" evidence="1">
    <location>
        <begin position="21"/>
        <end position="37"/>
    </location>
</feature>
<dbReference type="Proteomes" id="UP000886751">
    <property type="component" value="Unassembled WGS sequence"/>
</dbReference>
<dbReference type="EMBL" id="DXEI01000029">
    <property type="protein sequence ID" value="HIX94169.1"/>
    <property type="molecule type" value="Genomic_DNA"/>
</dbReference>
<proteinExistence type="predicted"/>
<name>A0A9D1XZB5_9FIRM</name>
<protein>
    <submittedName>
        <fullName evidence="2">Uncharacterized protein</fullName>
    </submittedName>
</protein>
<keyword evidence="1" id="KW-1133">Transmembrane helix</keyword>
<evidence type="ECO:0000256" key="1">
    <source>
        <dbReference type="SAM" id="Phobius"/>
    </source>
</evidence>
<gene>
    <name evidence="2" type="ORF">H9846_01755</name>
</gene>
<organism evidence="2 3">
    <name type="scientific">Candidatus Gemmiger excrementipullorum</name>
    <dbReference type="NCBI Taxonomy" id="2838610"/>
    <lineage>
        <taxon>Bacteria</taxon>
        <taxon>Bacillati</taxon>
        <taxon>Bacillota</taxon>
        <taxon>Clostridia</taxon>
        <taxon>Eubacteriales</taxon>
        <taxon>Gemmiger</taxon>
    </lineage>
</organism>
<evidence type="ECO:0000313" key="3">
    <source>
        <dbReference type="Proteomes" id="UP000886751"/>
    </source>
</evidence>